<feature type="compositionally biased region" description="Basic residues" evidence="1">
    <location>
        <begin position="72"/>
        <end position="83"/>
    </location>
</feature>
<evidence type="ECO:0000256" key="1">
    <source>
        <dbReference type="SAM" id="MobiDB-lite"/>
    </source>
</evidence>
<proteinExistence type="predicted"/>
<dbReference type="RefSeq" id="WP_222875419.1">
    <property type="nucleotide sequence ID" value="NZ_AP023361.1"/>
</dbReference>
<protein>
    <submittedName>
        <fullName evidence="2">Uncharacterized protein</fullName>
    </submittedName>
</protein>
<evidence type="ECO:0000313" key="2">
    <source>
        <dbReference type="EMBL" id="BCJ91797.1"/>
    </source>
</evidence>
<accession>A0A6S6QV48</accession>
<dbReference type="Proteomes" id="UP000515317">
    <property type="component" value="Chromosome"/>
</dbReference>
<name>A0A6S6QV48_9HYPH</name>
<sequence length="137" mass="15884">MNRQTIRVRPEEKFALPKTEAQVLERLFFETEPGPQPTDFALEGSRAVFDPLVGWVIQRRRDGEWQDYYRPPRKSYRGKRPRRAPVPVQSEGRDYTVFDRTTGARLWTVTGDAYHAAGEICRLVERSGGNLGDIYVR</sequence>
<organism evidence="2 3">
    <name type="scientific">Terrihabitans soli</name>
    <dbReference type="NCBI Taxonomy" id="708113"/>
    <lineage>
        <taxon>Bacteria</taxon>
        <taxon>Pseudomonadati</taxon>
        <taxon>Pseudomonadota</taxon>
        <taxon>Alphaproteobacteria</taxon>
        <taxon>Hyphomicrobiales</taxon>
        <taxon>Terrihabitans</taxon>
    </lineage>
</organism>
<feature type="region of interest" description="Disordered" evidence="1">
    <location>
        <begin position="72"/>
        <end position="91"/>
    </location>
</feature>
<dbReference type="EMBL" id="AP023361">
    <property type="protein sequence ID" value="BCJ91797.1"/>
    <property type="molecule type" value="Genomic_DNA"/>
</dbReference>
<evidence type="ECO:0000313" key="3">
    <source>
        <dbReference type="Proteomes" id="UP000515317"/>
    </source>
</evidence>
<keyword evidence="3" id="KW-1185">Reference proteome</keyword>
<gene>
    <name evidence="2" type="ORF">IZ6_25320</name>
</gene>
<dbReference type="AlphaFoldDB" id="A0A6S6QV48"/>
<dbReference type="KEGG" id="tso:IZ6_25320"/>
<reference evidence="2 3" key="1">
    <citation type="submission" date="2020-08" db="EMBL/GenBank/DDBJ databases">
        <title>Genome sequence of Rhizobiales bacterium strain IZ6.</title>
        <authorList>
            <person name="Nakai R."/>
            <person name="Naganuma T."/>
        </authorList>
    </citation>
    <scope>NUCLEOTIDE SEQUENCE [LARGE SCALE GENOMIC DNA]</scope>
    <source>
        <strain evidence="2 3">IZ6</strain>
    </source>
</reference>